<dbReference type="AlphaFoldDB" id="A0A8D0DH94"/>
<dbReference type="InterPro" id="IPR051016">
    <property type="entry name" value="Diverse_Substrate_AcTransf"/>
</dbReference>
<comment type="similarity">
    <text evidence="1">Belongs to the acetyltransferase family.</text>
</comment>
<keyword evidence="6" id="KW-1185">Reference proteome</keyword>
<feature type="domain" description="N-acetyltransferase" evidence="4">
    <location>
        <begin position="3"/>
        <end position="165"/>
    </location>
</feature>
<dbReference type="PANTHER" id="PTHR10545">
    <property type="entry name" value="DIAMINE N-ACETYLTRANSFERASE"/>
    <property type="match status" value="1"/>
</dbReference>
<dbReference type="FunFam" id="3.40.630.30:FF:000064">
    <property type="entry name" value="GNAT family acetyltransferase"/>
    <property type="match status" value="1"/>
</dbReference>
<name>A0A8D0DH94_SALMN</name>
<evidence type="ECO:0000256" key="3">
    <source>
        <dbReference type="ARBA" id="ARBA00023315"/>
    </source>
</evidence>
<dbReference type="Ensembl" id="ENSSMRT00000004614.1">
    <property type="protein sequence ID" value="ENSSMRP00000003890.1"/>
    <property type="gene ID" value="ENSSMRG00000003246.1"/>
</dbReference>
<proteinExistence type="inferred from homology"/>
<dbReference type="GeneTree" id="ENSGT00950000183121"/>
<dbReference type="CDD" id="cd04301">
    <property type="entry name" value="NAT_SF"/>
    <property type="match status" value="1"/>
</dbReference>
<dbReference type="Pfam" id="PF00583">
    <property type="entry name" value="Acetyltransf_1"/>
    <property type="match status" value="1"/>
</dbReference>
<dbReference type="Gene3D" id="3.40.630.30">
    <property type="match status" value="1"/>
</dbReference>
<evidence type="ECO:0000313" key="5">
    <source>
        <dbReference type="Ensembl" id="ENSSMRP00000003890.1"/>
    </source>
</evidence>
<reference evidence="5" key="2">
    <citation type="submission" date="2025-09" db="UniProtKB">
        <authorList>
            <consortium name="Ensembl"/>
        </authorList>
    </citation>
    <scope>IDENTIFICATION</scope>
</reference>
<dbReference type="OMA" id="CTWDGPV"/>
<evidence type="ECO:0000313" key="6">
    <source>
        <dbReference type="Proteomes" id="UP000694421"/>
    </source>
</evidence>
<accession>A0A8D0DH94</accession>
<evidence type="ECO:0000256" key="2">
    <source>
        <dbReference type="ARBA" id="ARBA00022679"/>
    </source>
</evidence>
<protein>
    <recommendedName>
        <fullName evidence="4">N-acetyltransferase domain-containing protein</fullName>
    </recommendedName>
</protein>
<dbReference type="GO" id="GO:0008080">
    <property type="term" value="F:N-acetyltransferase activity"/>
    <property type="evidence" value="ECO:0007669"/>
    <property type="project" value="TreeGrafter"/>
</dbReference>
<dbReference type="PROSITE" id="PS51186">
    <property type="entry name" value="GNAT"/>
    <property type="match status" value="1"/>
</dbReference>
<organism evidence="5 6">
    <name type="scientific">Salvator merianae</name>
    <name type="common">Argentine black and white tegu</name>
    <name type="synonym">Tupinambis merianae</name>
    <dbReference type="NCBI Taxonomy" id="96440"/>
    <lineage>
        <taxon>Eukaryota</taxon>
        <taxon>Metazoa</taxon>
        <taxon>Chordata</taxon>
        <taxon>Craniata</taxon>
        <taxon>Vertebrata</taxon>
        <taxon>Euteleostomi</taxon>
        <taxon>Lepidosauria</taxon>
        <taxon>Squamata</taxon>
        <taxon>Bifurcata</taxon>
        <taxon>Unidentata</taxon>
        <taxon>Episquamata</taxon>
        <taxon>Laterata</taxon>
        <taxon>Teiioidea</taxon>
        <taxon>Teiidae</taxon>
        <taxon>Salvator</taxon>
    </lineage>
</organism>
<dbReference type="InterPro" id="IPR016181">
    <property type="entry name" value="Acyl_CoA_acyltransferase"/>
</dbReference>
<keyword evidence="3" id="KW-0012">Acyltransferase</keyword>
<dbReference type="Proteomes" id="UP000694421">
    <property type="component" value="Unplaced"/>
</dbReference>
<dbReference type="PANTHER" id="PTHR10545:SF51">
    <property type="entry name" value="THIALYSINE N-EPSILON-ACETYLTRANSFERASE"/>
    <property type="match status" value="1"/>
</dbReference>
<evidence type="ECO:0000259" key="4">
    <source>
        <dbReference type="PROSITE" id="PS51186"/>
    </source>
</evidence>
<reference evidence="5" key="1">
    <citation type="submission" date="2025-08" db="UniProtKB">
        <authorList>
            <consortium name="Ensembl"/>
        </authorList>
    </citation>
    <scope>IDENTIFICATION</scope>
</reference>
<dbReference type="InterPro" id="IPR000182">
    <property type="entry name" value="GNAT_dom"/>
</dbReference>
<keyword evidence="2" id="KW-0808">Transferase</keyword>
<sequence length="175" mass="20257">MRYLIRLWTPRDLKDIMRLIRETAAFHKTLDQVKTTPEILREDGFRKEATFGCLVAEVPAEQKSKEGHTIVGYQFHYLTYCTWDGPILFGEDLYVIPEFRGRGIGTSLLSKVAKMAQEKGCRQFRFISASWNQPAMDFFAKRGAVNATINHHWHVIHVEGEHVRKLAEKARKGRP</sequence>
<dbReference type="SUPFAM" id="SSF55729">
    <property type="entry name" value="Acyl-CoA N-acyltransferases (Nat)"/>
    <property type="match status" value="1"/>
</dbReference>
<evidence type="ECO:0000256" key="1">
    <source>
        <dbReference type="ARBA" id="ARBA00008694"/>
    </source>
</evidence>